<accession>A0A5J5EPW1</accession>
<proteinExistence type="predicted"/>
<dbReference type="Proteomes" id="UP000326924">
    <property type="component" value="Unassembled WGS sequence"/>
</dbReference>
<organism evidence="1 2">
    <name type="scientific">Sphaerosporella brunnea</name>
    <dbReference type="NCBI Taxonomy" id="1250544"/>
    <lineage>
        <taxon>Eukaryota</taxon>
        <taxon>Fungi</taxon>
        <taxon>Dikarya</taxon>
        <taxon>Ascomycota</taxon>
        <taxon>Pezizomycotina</taxon>
        <taxon>Pezizomycetes</taxon>
        <taxon>Pezizales</taxon>
        <taxon>Pyronemataceae</taxon>
        <taxon>Sphaerosporella</taxon>
    </lineage>
</organism>
<sequence>MSSNTSSSTSTASTKTFSLSASLFLALPIARRTKDPAASLLICRPLAISSDDQCSTLSCGLGRLKSPFPTHHKVSTAARFTRGISGAHITVKLGVFDAGFNVATSTDAPTTPR</sequence>
<evidence type="ECO:0000313" key="1">
    <source>
        <dbReference type="EMBL" id="KAA8899140.1"/>
    </source>
</evidence>
<dbReference type="EMBL" id="VXIS01000172">
    <property type="protein sequence ID" value="KAA8899140.1"/>
    <property type="molecule type" value="Genomic_DNA"/>
</dbReference>
<name>A0A5J5EPW1_9PEZI</name>
<protein>
    <submittedName>
        <fullName evidence="1">Uncharacterized protein</fullName>
    </submittedName>
</protein>
<dbReference type="AlphaFoldDB" id="A0A5J5EPW1"/>
<evidence type="ECO:0000313" key="2">
    <source>
        <dbReference type="Proteomes" id="UP000326924"/>
    </source>
</evidence>
<keyword evidence="2" id="KW-1185">Reference proteome</keyword>
<dbReference type="InParanoid" id="A0A5J5EPW1"/>
<reference evidence="1 2" key="1">
    <citation type="submission" date="2019-09" db="EMBL/GenBank/DDBJ databases">
        <title>Draft genome of the ectomycorrhizal ascomycete Sphaerosporella brunnea.</title>
        <authorList>
            <consortium name="DOE Joint Genome Institute"/>
            <person name="Benucci G.M."/>
            <person name="Marozzi G."/>
            <person name="Antonielli L."/>
            <person name="Sanchez S."/>
            <person name="Marco P."/>
            <person name="Wang X."/>
            <person name="Falini L.B."/>
            <person name="Barry K."/>
            <person name="Haridas S."/>
            <person name="Lipzen A."/>
            <person name="Labutti K."/>
            <person name="Grigoriev I.V."/>
            <person name="Murat C."/>
            <person name="Martin F."/>
            <person name="Albertini E."/>
            <person name="Donnini D."/>
            <person name="Bonito G."/>
        </authorList>
    </citation>
    <scope>NUCLEOTIDE SEQUENCE [LARGE SCALE GENOMIC DNA]</scope>
    <source>
        <strain evidence="1 2">Sb_GMNB300</strain>
    </source>
</reference>
<gene>
    <name evidence="1" type="ORF">FN846DRAFT_892544</name>
</gene>
<comment type="caution">
    <text evidence="1">The sequence shown here is derived from an EMBL/GenBank/DDBJ whole genome shotgun (WGS) entry which is preliminary data.</text>
</comment>